<feature type="non-terminal residue" evidence="2">
    <location>
        <position position="1"/>
    </location>
</feature>
<evidence type="ECO:0000313" key="3">
    <source>
        <dbReference type="Proteomes" id="UP000807342"/>
    </source>
</evidence>
<dbReference type="OrthoDB" id="6509908at2759"/>
<dbReference type="Proteomes" id="UP000807342">
    <property type="component" value="Unassembled WGS sequence"/>
</dbReference>
<protein>
    <recommendedName>
        <fullName evidence="4">Monocarboxylate transporter</fullName>
    </recommendedName>
</protein>
<reference evidence="2" key="1">
    <citation type="submission" date="2020-11" db="EMBL/GenBank/DDBJ databases">
        <authorList>
            <consortium name="DOE Joint Genome Institute"/>
            <person name="Ahrendt S."/>
            <person name="Riley R."/>
            <person name="Andreopoulos W."/>
            <person name="Labutti K."/>
            <person name="Pangilinan J."/>
            <person name="Ruiz-Duenas F.J."/>
            <person name="Barrasa J.M."/>
            <person name="Sanchez-Garcia M."/>
            <person name="Camarero S."/>
            <person name="Miyauchi S."/>
            <person name="Serrano A."/>
            <person name="Linde D."/>
            <person name="Babiker R."/>
            <person name="Drula E."/>
            <person name="Ayuso-Fernandez I."/>
            <person name="Pacheco R."/>
            <person name="Padilla G."/>
            <person name="Ferreira P."/>
            <person name="Barriuso J."/>
            <person name="Kellner H."/>
            <person name="Castanera R."/>
            <person name="Alfaro M."/>
            <person name="Ramirez L."/>
            <person name="Pisabarro A.G."/>
            <person name="Kuo A."/>
            <person name="Tritt A."/>
            <person name="Lipzen A."/>
            <person name="He G."/>
            <person name="Yan M."/>
            <person name="Ng V."/>
            <person name="Cullen D."/>
            <person name="Martin F."/>
            <person name="Rosso M.-N."/>
            <person name="Henrissat B."/>
            <person name="Hibbett D."/>
            <person name="Martinez A.T."/>
            <person name="Grigoriev I.V."/>
        </authorList>
    </citation>
    <scope>NUCLEOTIDE SEQUENCE</scope>
    <source>
        <strain evidence="2">MF-IS2</strain>
    </source>
</reference>
<name>A0A9P5X0Y4_9AGAR</name>
<evidence type="ECO:0000256" key="1">
    <source>
        <dbReference type="SAM" id="Phobius"/>
    </source>
</evidence>
<dbReference type="InterPro" id="IPR036259">
    <property type="entry name" value="MFS_trans_sf"/>
</dbReference>
<feature type="transmembrane region" description="Helical" evidence="1">
    <location>
        <begin position="24"/>
        <end position="50"/>
    </location>
</feature>
<keyword evidence="3" id="KW-1185">Reference proteome</keyword>
<comment type="caution">
    <text evidence="2">The sequence shown here is derived from an EMBL/GenBank/DDBJ whole genome shotgun (WGS) entry which is preliminary data.</text>
</comment>
<evidence type="ECO:0008006" key="4">
    <source>
        <dbReference type="Google" id="ProtNLM"/>
    </source>
</evidence>
<dbReference type="AlphaFoldDB" id="A0A9P5X0Y4"/>
<dbReference type="Gene3D" id="1.20.1250.20">
    <property type="entry name" value="MFS general substrate transporter like domains"/>
    <property type="match status" value="1"/>
</dbReference>
<keyword evidence="1" id="KW-0812">Transmembrane</keyword>
<keyword evidence="1" id="KW-1133">Transmembrane helix</keyword>
<evidence type="ECO:0000313" key="2">
    <source>
        <dbReference type="EMBL" id="KAF9441446.1"/>
    </source>
</evidence>
<sequence length="89" mass="9760">LNVSIPLMTFVAVLTYIWPFTRSISSLIAITIIYGICSGAYISLVMNPIMNFGGEGDTGRRIRMFVTIMACGALLGPPISESQSEDLRW</sequence>
<dbReference type="SUPFAM" id="SSF103473">
    <property type="entry name" value="MFS general substrate transporter"/>
    <property type="match status" value="1"/>
</dbReference>
<proteinExistence type="predicted"/>
<accession>A0A9P5X0Y4</accession>
<keyword evidence="1" id="KW-0472">Membrane</keyword>
<gene>
    <name evidence="2" type="ORF">P691DRAFT_683900</name>
</gene>
<dbReference type="EMBL" id="MU151907">
    <property type="protein sequence ID" value="KAF9441446.1"/>
    <property type="molecule type" value="Genomic_DNA"/>
</dbReference>
<organism evidence="2 3">
    <name type="scientific">Macrolepiota fuliginosa MF-IS2</name>
    <dbReference type="NCBI Taxonomy" id="1400762"/>
    <lineage>
        <taxon>Eukaryota</taxon>
        <taxon>Fungi</taxon>
        <taxon>Dikarya</taxon>
        <taxon>Basidiomycota</taxon>
        <taxon>Agaricomycotina</taxon>
        <taxon>Agaricomycetes</taxon>
        <taxon>Agaricomycetidae</taxon>
        <taxon>Agaricales</taxon>
        <taxon>Agaricineae</taxon>
        <taxon>Agaricaceae</taxon>
        <taxon>Macrolepiota</taxon>
    </lineage>
</organism>